<gene>
    <name evidence="2" type="ORF">BC936DRAFT_137823</name>
</gene>
<dbReference type="Proteomes" id="UP000268093">
    <property type="component" value="Unassembled WGS sequence"/>
</dbReference>
<evidence type="ECO:0000313" key="3">
    <source>
        <dbReference type="Proteomes" id="UP000268093"/>
    </source>
</evidence>
<dbReference type="AlphaFoldDB" id="A0A433CWL0"/>
<proteinExistence type="predicted"/>
<evidence type="ECO:0000256" key="1">
    <source>
        <dbReference type="SAM" id="MobiDB-lite"/>
    </source>
</evidence>
<feature type="compositionally biased region" description="Polar residues" evidence="1">
    <location>
        <begin position="188"/>
        <end position="198"/>
    </location>
</feature>
<dbReference type="EMBL" id="RBNI01012007">
    <property type="protein sequence ID" value="RUP42970.1"/>
    <property type="molecule type" value="Genomic_DNA"/>
</dbReference>
<evidence type="ECO:0000313" key="2">
    <source>
        <dbReference type="EMBL" id="RUP42970.1"/>
    </source>
</evidence>
<feature type="region of interest" description="Disordered" evidence="1">
    <location>
        <begin position="237"/>
        <end position="258"/>
    </location>
</feature>
<feature type="compositionally biased region" description="Pro residues" evidence="1">
    <location>
        <begin position="241"/>
        <end position="252"/>
    </location>
</feature>
<organism evidence="2 3">
    <name type="scientific">Jimgerdemannia flammicorona</name>
    <dbReference type="NCBI Taxonomy" id="994334"/>
    <lineage>
        <taxon>Eukaryota</taxon>
        <taxon>Fungi</taxon>
        <taxon>Fungi incertae sedis</taxon>
        <taxon>Mucoromycota</taxon>
        <taxon>Mucoromycotina</taxon>
        <taxon>Endogonomycetes</taxon>
        <taxon>Endogonales</taxon>
        <taxon>Endogonaceae</taxon>
        <taxon>Jimgerdemannia</taxon>
    </lineage>
</organism>
<feature type="compositionally biased region" description="Basic and acidic residues" evidence="1">
    <location>
        <begin position="17"/>
        <end position="31"/>
    </location>
</feature>
<protein>
    <submittedName>
        <fullName evidence="2">Uncharacterized protein</fullName>
    </submittedName>
</protein>
<feature type="region of interest" description="Disordered" evidence="1">
    <location>
        <begin position="1"/>
        <end position="47"/>
    </location>
</feature>
<keyword evidence="3" id="KW-1185">Reference proteome</keyword>
<sequence length="338" mass="37160">MPNYFKAPKVSKPQQACEERKAKISPYERPRDKRGRFVSGKPPTRDNIIQTPAIVEGEHCGESCETSNTVETEAQSPVIVEAEPGGKITEEQLRQEIVKRMSDTRPFCDTGAPFALWLERLMGRTQVGPVQRTDRRRDHICSDSVLVTGPIMRKRDLEEDEEDDRNQAVPDGLTGYAGPSCPKKARTGETTSMSSNVGNRAISPPMPATNQREAATAAAPPPLSSILKISRPATVRAVSVTPPPHPPPPPPTEEQKAEQDDFRNIEVIDQAFPPKVLRCLFGDLRKAGQAVKMAGAPMMNATSPYSTAYAAYKIAFVRPPMPVIGVTDDGIFWMCHVF</sequence>
<comment type="caution">
    <text evidence="2">The sequence shown here is derived from an EMBL/GenBank/DDBJ whole genome shotgun (WGS) entry which is preliminary data.</text>
</comment>
<feature type="region of interest" description="Disordered" evidence="1">
    <location>
        <begin position="152"/>
        <end position="225"/>
    </location>
</feature>
<accession>A0A433CWL0</accession>
<reference evidence="2 3" key="1">
    <citation type="journal article" date="2018" name="New Phytol.">
        <title>Phylogenomics of Endogonaceae and evolution of mycorrhizas within Mucoromycota.</title>
        <authorList>
            <person name="Chang Y."/>
            <person name="Desiro A."/>
            <person name="Na H."/>
            <person name="Sandor L."/>
            <person name="Lipzen A."/>
            <person name="Clum A."/>
            <person name="Barry K."/>
            <person name="Grigoriev I.V."/>
            <person name="Martin F.M."/>
            <person name="Stajich J.E."/>
            <person name="Smith M.E."/>
            <person name="Bonito G."/>
            <person name="Spatafora J.W."/>
        </authorList>
    </citation>
    <scope>NUCLEOTIDE SEQUENCE [LARGE SCALE GENOMIC DNA]</scope>
    <source>
        <strain evidence="2 3">GMNB39</strain>
    </source>
</reference>
<name>A0A433CWL0_9FUNG</name>